<evidence type="ECO:0000313" key="8">
    <source>
        <dbReference type="Proteomes" id="UP001597453"/>
    </source>
</evidence>
<evidence type="ECO:0000256" key="1">
    <source>
        <dbReference type="ARBA" id="ARBA00004651"/>
    </source>
</evidence>
<evidence type="ECO:0000256" key="3">
    <source>
        <dbReference type="ARBA" id="ARBA00022692"/>
    </source>
</evidence>
<name>A0ABW5RH71_9MICO</name>
<evidence type="ECO:0000256" key="6">
    <source>
        <dbReference type="SAM" id="Phobius"/>
    </source>
</evidence>
<evidence type="ECO:0000313" key="7">
    <source>
        <dbReference type="EMBL" id="MFD2674001.1"/>
    </source>
</evidence>
<feature type="transmembrane region" description="Helical" evidence="6">
    <location>
        <begin position="149"/>
        <end position="170"/>
    </location>
</feature>
<dbReference type="EMBL" id="JBHUNF010000001">
    <property type="protein sequence ID" value="MFD2674001.1"/>
    <property type="molecule type" value="Genomic_DNA"/>
</dbReference>
<feature type="transmembrane region" description="Helical" evidence="6">
    <location>
        <begin position="320"/>
        <end position="338"/>
    </location>
</feature>
<proteinExistence type="predicted"/>
<protein>
    <submittedName>
        <fullName evidence="7">APC family permease</fullName>
    </submittedName>
</protein>
<keyword evidence="3 6" id="KW-0812">Transmembrane</keyword>
<dbReference type="Gene3D" id="1.20.1740.10">
    <property type="entry name" value="Amino acid/polyamine transporter I"/>
    <property type="match status" value="1"/>
</dbReference>
<feature type="transmembrane region" description="Helical" evidence="6">
    <location>
        <begin position="190"/>
        <end position="207"/>
    </location>
</feature>
<gene>
    <name evidence="7" type="ORF">ACFSUQ_01600</name>
</gene>
<feature type="transmembrane region" description="Helical" evidence="6">
    <location>
        <begin position="41"/>
        <end position="63"/>
    </location>
</feature>
<dbReference type="PANTHER" id="PTHR42770">
    <property type="entry name" value="AMINO ACID TRANSPORTER-RELATED"/>
    <property type="match status" value="1"/>
</dbReference>
<feature type="transmembrane region" description="Helical" evidence="6">
    <location>
        <begin position="270"/>
        <end position="299"/>
    </location>
</feature>
<dbReference type="RefSeq" id="WP_066054834.1">
    <property type="nucleotide sequence ID" value="NZ_JBHUNF010000001.1"/>
</dbReference>
<dbReference type="Proteomes" id="UP001597453">
    <property type="component" value="Unassembled WGS sequence"/>
</dbReference>
<feature type="transmembrane region" description="Helical" evidence="6">
    <location>
        <begin position="376"/>
        <end position="392"/>
    </location>
</feature>
<keyword evidence="8" id="KW-1185">Reference proteome</keyword>
<keyword evidence="5 6" id="KW-0472">Membrane</keyword>
<feature type="transmembrane region" description="Helical" evidence="6">
    <location>
        <begin position="398"/>
        <end position="414"/>
    </location>
</feature>
<sequence>MTPALRRELSLLHACGIGLAAMIGAGVFVVFAPAAAVAGEWLFAGIALALVVAVCNAIATAQLSMQYPSSGGSYHFGREQLGEWPGFVAGWGFVIGKTASAAAMALTVGTYIATSVVGGDSIWQRVIAVLAIVVVVACNLAGITRTATASLFIVAIVLVGLAAVLGSIWVDGGADALVPAATQVAEAGPLGALQAGGLIFFAFAGYARIATLGDEVREPTRTIPRAIAITLPIVAVLYVVIAITLVDTLGVAELAKSPAPLSAATAGIPWAQALVPVIAATAALGALLAGIAGITRTGYAMASNRDLPHALAAISPRSQVPALLTCIIGVIDIVLVCFGDIRDVIGFSSVGVLVYYFVANAAAWSQSDAHRRFPRWLQLLGATLCLVLVVTLPPLSVWSGIAVLAVGVGFRLIVRATSRPNASTLAK</sequence>
<feature type="transmembrane region" description="Helical" evidence="6">
    <location>
        <begin position="227"/>
        <end position="250"/>
    </location>
</feature>
<comment type="caution">
    <text evidence="7">The sequence shown here is derived from an EMBL/GenBank/DDBJ whole genome shotgun (WGS) entry which is preliminary data.</text>
</comment>
<keyword evidence="2" id="KW-1003">Cell membrane</keyword>
<reference evidence="8" key="1">
    <citation type="journal article" date="2019" name="Int. J. Syst. Evol. Microbiol.">
        <title>The Global Catalogue of Microorganisms (GCM) 10K type strain sequencing project: providing services to taxonomists for standard genome sequencing and annotation.</title>
        <authorList>
            <consortium name="The Broad Institute Genomics Platform"/>
            <consortium name="The Broad Institute Genome Sequencing Center for Infectious Disease"/>
            <person name="Wu L."/>
            <person name="Ma J."/>
        </authorList>
    </citation>
    <scope>NUCLEOTIDE SEQUENCE [LARGE SCALE GENOMIC DNA]</scope>
    <source>
        <strain evidence="8">TISTR 1511</strain>
    </source>
</reference>
<keyword evidence="4 6" id="KW-1133">Transmembrane helix</keyword>
<evidence type="ECO:0000256" key="2">
    <source>
        <dbReference type="ARBA" id="ARBA00022475"/>
    </source>
</evidence>
<dbReference type="PIRSF" id="PIRSF006060">
    <property type="entry name" value="AA_transporter"/>
    <property type="match status" value="1"/>
</dbReference>
<accession>A0ABW5RH71</accession>
<comment type="subcellular location">
    <subcellularLocation>
        <location evidence="1">Cell membrane</location>
        <topology evidence="1">Multi-pass membrane protein</topology>
    </subcellularLocation>
</comment>
<dbReference type="PANTHER" id="PTHR42770:SF7">
    <property type="entry name" value="MEMBRANE PROTEIN"/>
    <property type="match status" value="1"/>
</dbReference>
<feature type="transmembrane region" description="Helical" evidence="6">
    <location>
        <begin position="344"/>
        <end position="364"/>
    </location>
</feature>
<dbReference type="Pfam" id="PF13520">
    <property type="entry name" value="AA_permease_2"/>
    <property type="match status" value="1"/>
</dbReference>
<dbReference type="InterPro" id="IPR050367">
    <property type="entry name" value="APC_superfamily"/>
</dbReference>
<evidence type="ECO:0000256" key="4">
    <source>
        <dbReference type="ARBA" id="ARBA00022989"/>
    </source>
</evidence>
<dbReference type="InterPro" id="IPR002293">
    <property type="entry name" value="AA/rel_permease1"/>
</dbReference>
<organism evidence="7 8">
    <name type="scientific">Gulosibacter bifidus</name>
    <dbReference type="NCBI Taxonomy" id="272239"/>
    <lineage>
        <taxon>Bacteria</taxon>
        <taxon>Bacillati</taxon>
        <taxon>Actinomycetota</taxon>
        <taxon>Actinomycetes</taxon>
        <taxon>Micrococcales</taxon>
        <taxon>Microbacteriaceae</taxon>
        <taxon>Gulosibacter</taxon>
    </lineage>
</organism>
<feature type="transmembrane region" description="Helical" evidence="6">
    <location>
        <begin position="84"/>
        <end position="110"/>
    </location>
</feature>
<feature type="transmembrane region" description="Helical" evidence="6">
    <location>
        <begin position="12"/>
        <end position="35"/>
    </location>
</feature>
<evidence type="ECO:0000256" key="5">
    <source>
        <dbReference type="ARBA" id="ARBA00023136"/>
    </source>
</evidence>
<feature type="transmembrane region" description="Helical" evidence="6">
    <location>
        <begin position="122"/>
        <end position="142"/>
    </location>
</feature>